<dbReference type="Gene3D" id="3.40.630.30">
    <property type="match status" value="1"/>
</dbReference>
<dbReference type="GO" id="GO:0016747">
    <property type="term" value="F:acyltransferase activity, transferring groups other than amino-acyl groups"/>
    <property type="evidence" value="ECO:0007669"/>
    <property type="project" value="InterPro"/>
</dbReference>
<name>A0A0R1N3V2_9LACO</name>
<dbReference type="Proteomes" id="UP000051330">
    <property type="component" value="Unassembled WGS sequence"/>
</dbReference>
<keyword evidence="1" id="KW-0808">Transferase</keyword>
<accession>A0A0R1N3V2</accession>
<evidence type="ECO:0000256" key="2">
    <source>
        <dbReference type="ARBA" id="ARBA00023315"/>
    </source>
</evidence>
<feature type="domain" description="N-acetyltransferase" evidence="4">
    <location>
        <begin position="3"/>
        <end position="152"/>
    </location>
</feature>
<dbReference type="InterPro" id="IPR000182">
    <property type="entry name" value="GNAT_dom"/>
</dbReference>
<dbReference type="PANTHER" id="PTHR43877">
    <property type="entry name" value="AMINOALKYLPHOSPHONATE N-ACETYLTRANSFERASE-RELATED-RELATED"/>
    <property type="match status" value="1"/>
</dbReference>
<sequence>MKFLLEELTGDWQLYRALFLLADEDQKMLAQYIDRSDRWLWRVNGTVIGVAAVLPRNPYEGELMAIAITPAGQNRGAGSAFLQALLTNYRQRGWWTLSVGTGDTGPQQLHFYLQNGFRFDHVRPYFFKQYETPIQDEWGQLRDMVVLKQLLKPLPQWRLPVPTTKWQPVADDPQQRPAPVATSDGTPGWSLLPIKTPAPLTVVGAVFDFALTQWSAILVPRGYSLPADTNLQALWYYHHPQQPAIVVPAIYFEQ</sequence>
<organism evidence="5 6">
    <name type="scientific">Schleiferilactobacillus perolens DSM 12744</name>
    <dbReference type="NCBI Taxonomy" id="1423792"/>
    <lineage>
        <taxon>Bacteria</taxon>
        <taxon>Bacillati</taxon>
        <taxon>Bacillota</taxon>
        <taxon>Bacilli</taxon>
        <taxon>Lactobacillales</taxon>
        <taxon>Lactobacillaceae</taxon>
        <taxon>Schleiferilactobacillus</taxon>
    </lineage>
</organism>
<keyword evidence="2" id="KW-0012">Acyltransferase</keyword>
<dbReference type="SUPFAM" id="SSF55729">
    <property type="entry name" value="Acyl-CoA N-acyltransferases (Nat)"/>
    <property type="match status" value="1"/>
</dbReference>
<protein>
    <recommendedName>
        <fullName evidence="4">N-acetyltransferase domain-containing protein</fullName>
    </recommendedName>
</protein>
<evidence type="ECO:0000259" key="4">
    <source>
        <dbReference type="PROSITE" id="PS51186"/>
    </source>
</evidence>
<dbReference type="AlphaFoldDB" id="A0A0R1N3V2"/>
<reference evidence="5 6" key="1">
    <citation type="journal article" date="2015" name="Genome Announc.">
        <title>Expanding the biotechnology potential of lactobacilli through comparative genomics of 213 strains and associated genera.</title>
        <authorList>
            <person name="Sun Z."/>
            <person name="Harris H.M."/>
            <person name="McCann A."/>
            <person name="Guo C."/>
            <person name="Argimon S."/>
            <person name="Zhang W."/>
            <person name="Yang X."/>
            <person name="Jeffery I.B."/>
            <person name="Cooney J.C."/>
            <person name="Kagawa T.F."/>
            <person name="Liu W."/>
            <person name="Song Y."/>
            <person name="Salvetti E."/>
            <person name="Wrobel A."/>
            <person name="Rasinkangas P."/>
            <person name="Parkhill J."/>
            <person name="Rea M.C."/>
            <person name="O'Sullivan O."/>
            <person name="Ritari J."/>
            <person name="Douillard F.P."/>
            <person name="Paul Ross R."/>
            <person name="Yang R."/>
            <person name="Briner A.E."/>
            <person name="Felis G.E."/>
            <person name="de Vos W.M."/>
            <person name="Barrangou R."/>
            <person name="Klaenhammer T.R."/>
            <person name="Caufield P.W."/>
            <person name="Cui Y."/>
            <person name="Zhang H."/>
            <person name="O'Toole P.W."/>
        </authorList>
    </citation>
    <scope>NUCLEOTIDE SEQUENCE [LARGE SCALE GENOMIC DNA]</scope>
    <source>
        <strain evidence="5 6">DSM 12744</strain>
    </source>
</reference>
<dbReference type="InterPro" id="IPR016181">
    <property type="entry name" value="Acyl_CoA_acyltransferase"/>
</dbReference>
<dbReference type="PROSITE" id="PS51186">
    <property type="entry name" value="GNAT"/>
    <property type="match status" value="1"/>
</dbReference>
<dbReference type="CDD" id="cd04301">
    <property type="entry name" value="NAT_SF"/>
    <property type="match status" value="1"/>
</dbReference>
<comment type="caution">
    <text evidence="5">The sequence shown here is derived from an EMBL/GenBank/DDBJ whole genome shotgun (WGS) entry which is preliminary data.</text>
</comment>
<evidence type="ECO:0000313" key="5">
    <source>
        <dbReference type="EMBL" id="KRL12226.1"/>
    </source>
</evidence>
<keyword evidence="6" id="KW-1185">Reference proteome</keyword>
<evidence type="ECO:0000256" key="1">
    <source>
        <dbReference type="ARBA" id="ARBA00022679"/>
    </source>
</evidence>
<dbReference type="Pfam" id="PF00583">
    <property type="entry name" value="Acetyltransf_1"/>
    <property type="match status" value="1"/>
</dbReference>
<evidence type="ECO:0000313" key="6">
    <source>
        <dbReference type="Proteomes" id="UP000051330"/>
    </source>
</evidence>
<feature type="region of interest" description="Disordered" evidence="3">
    <location>
        <begin position="165"/>
        <end position="184"/>
    </location>
</feature>
<gene>
    <name evidence="5" type="ORF">FD09_GL003096</name>
</gene>
<dbReference type="PATRIC" id="fig|1423792.3.peg.3187"/>
<dbReference type="STRING" id="1423792.FD09_GL003096"/>
<dbReference type="EMBL" id="AZEC01000009">
    <property type="protein sequence ID" value="KRL12226.1"/>
    <property type="molecule type" value="Genomic_DNA"/>
</dbReference>
<dbReference type="InterPro" id="IPR050832">
    <property type="entry name" value="Bact_Acetyltransf"/>
</dbReference>
<evidence type="ECO:0000256" key="3">
    <source>
        <dbReference type="SAM" id="MobiDB-lite"/>
    </source>
</evidence>
<proteinExistence type="predicted"/>